<organism evidence="1 2">
    <name type="scientific">Ascaris lumbricoides</name>
    <name type="common">Giant roundworm</name>
    <dbReference type="NCBI Taxonomy" id="6252"/>
    <lineage>
        <taxon>Eukaryota</taxon>
        <taxon>Metazoa</taxon>
        <taxon>Ecdysozoa</taxon>
        <taxon>Nematoda</taxon>
        <taxon>Chromadorea</taxon>
        <taxon>Rhabditida</taxon>
        <taxon>Spirurina</taxon>
        <taxon>Ascaridomorpha</taxon>
        <taxon>Ascaridoidea</taxon>
        <taxon>Ascarididae</taxon>
        <taxon>Ascaris</taxon>
    </lineage>
</organism>
<name>A0A0M3IJI9_ASCLU</name>
<proteinExistence type="predicted"/>
<dbReference type="AlphaFoldDB" id="A0A0M3IJI9"/>
<evidence type="ECO:0000313" key="1">
    <source>
        <dbReference type="Proteomes" id="UP000036681"/>
    </source>
</evidence>
<dbReference type="WBParaSite" id="ALUE_0001882001-mRNA-1">
    <property type="protein sequence ID" value="ALUE_0001882001-mRNA-1"/>
    <property type="gene ID" value="ALUE_0001882001"/>
</dbReference>
<evidence type="ECO:0000313" key="2">
    <source>
        <dbReference type="WBParaSite" id="ALUE_0001882001-mRNA-1"/>
    </source>
</evidence>
<accession>A0A0M3IJI9</accession>
<reference evidence="2" key="1">
    <citation type="submission" date="2017-02" db="UniProtKB">
        <authorList>
            <consortium name="WormBaseParasite"/>
        </authorList>
    </citation>
    <scope>IDENTIFICATION</scope>
</reference>
<keyword evidence="1" id="KW-1185">Reference proteome</keyword>
<dbReference type="Proteomes" id="UP000036681">
    <property type="component" value="Unplaced"/>
</dbReference>
<protein>
    <submittedName>
        <fullName evidence="2">Oxidoreductase</fullName>
    </submittedName>
</protein>
<sequence>MQIIGIGRMAAYNRIGSALVNVGNCERLRTQSK</sequence>